<gene>
    <name evidence="1" type="ORF">C2G38_2224964</name>
</gene>
<reference evidence="1 2" key="1">
    <citation type="submission" date="2018-06" db="EMBL/GenBank/DDBJ databases">
        <title>Comparative genomics reveals the genomic features of Rhizophagus irregularis, R. cerebriforme, R. diaphanum and Gigaspora rosea, and their symbiotic lifestyle signature.</title>
        <authorList>
            <person name="Morin E."/>
            <person name="San Clemente H."/>
            <person name="Chen E.C.H."/>
            <person name="De La Providencia I."/>
            <person name="Hainaut M."/>
            <person name="Kuo A."/>
            <person name="Kohler A."/>
            <person name="Murat C."/>
            <person name="Tang N."/>
            <person name="Roy S."/>
            <person name="Loubradou J."/>
            <person name="Henrissat B."/>
            <person name="Grigoriev I.V."/>
            <person name="Corradi N."/>
            <person name="Roux C."/>
            <person name="Martin F.M."/>
        </authorList>
    </citation>
    <scope>NUCLEOTIDE SEQUENCE [LARGE SCALE GENOMIC DNA]</scope>
    <source>
        <strain evidence="1 2">DAOM 194757</strain>
    </source>
</reference>
<protein>
    <submittedName>
        <fullName evidence="1">Uncharacterized protein</fullName>
    </submittedName>
</protein>
<comment type="caution">
    <text evidence="1">The sequence shown here is derived from an EMBL/GenBank/DDBJ whole genome shotgun (WGS) entry which is preliminary data.</text>
</comment>
<evidence type="ECO:0000313" key="1">
    <source>
        <dbReference type="EMBL" id="RIB03460.1"/>
    </source>
</evidence>
<dbReference type="EMBL" id="QKWP01002401">
    <property type="protein sequence ID" value="RIB03460.1"/>
    <property type="molecule type" value="Genomic_DNA"/>
</dbReference>
<dbReference type="AlphaFoldDB" id="A0A397TZR3"/>
<organism evidence="1 2">
    <name type="scientific">Gigaspora rosea</name>
    <dbReference type="NCBI Taxonomy" id="44941"/>
    <lineage>
        <taxon>Eukaryota</taxon>
        <taxon>Fungi</taxon>
        <taxon>Fungi incertae sedis</taxon>
        <taxon>Mucoromycota</taxon>
        <taxon>Glomeromycotina</taxon>
        <taxon>Glomeromycetes</taxon>
        <taxon>Diversisporales</taxon>
        <taxon>Gigasporaceae</taxon>
        <taxon>Gigaspora</taxon>
    </lineage>
</organism>
<proteinExistence type="predicted"/>
<dbReference type="Proteomes" id="UP000266673">
    <property type="component" value="Unassembled WGS sequence"/>
</dbReference>
<keyword evidence="2" id="KW-1185">Reference proteome</keyword>
<name>A0A397TZR3_9GLOM</name>
<accession>A0A397TZR3</accession>
<dbReference type="OrthoDB" id="10369500at2759"/>
<sequence>MIPQRWFANPINAIEQPITISTMNTVTDMQVIQNDESSNNFAIIEQIREPDYFNYEIQQYTSKKAEYCRGIGIAKKGVQIALDTGTMNEFIGLLYNFIESKSIQADNSLRLDFIKSVTNPHIITHRG</sequence>
<evidence type="ECO:0000313" key="2">
    <source>
        <dbReference type="Proteomes" id="UP000266673"/>
    </source>
</evidence>